<name>A0AAW0Q4W1_9GOBI</name>
<dbReference type="PROSITE" id="PS50102">
    <property type="entry name" value="RRM"/>
    <property type="match status" value="1"/>
</dbReference>
<accession>A0AAW0Q4W1</accession>
<dbReference type="AlphaFoldDB" id="A0AAW0Q4W1"/>
<evidence type="ECO:0000313" key="4">
    <source>
        <dbReference type="EMBL" id="KAK7945727.1"/>
    </source>
</evidence>
<reference evidence="5" key="1">
    <citation type="submission" date="2024-04" db="EMBL/GenBank/DDBJ databases">
        <title>Salinicola lusitanus LLJ914,a marine bacterium isolated from the Okinawa Trough.</title>
        <authorList>
            <person name="Li J."/>
        </authorList>
    </citation>
    <scope>NUCLEOTIDE SEQUENCE [LARGE SCALE GENOMIC DNA]</scope>
</reference>
<evidence type="ECO:0000256" key="1">
    <source>
        <dbReference type="ARBA" id="ARBA00022884"/>
    </source>
</evidence>
<dbReference type="InterPro" id="IPR050441">
    <property type="entry name" value="RBM"/>
</dbReference>
<dbReference type="Proteomes" id="UP001460270">
    <property type="component" value="Unassembled WGS sequence"/>
</dbReference>
<dbReference type="InterPro" id="IPR012677">
    <property type="entry name" value="Nucleotide-bd_a/b_plait_sf"/>
</dbReference>
<evidence type="ECO:0000256" key="2">
    <source>
        <dbReference type="PROSITE-ProRule" id="PRU00176"/>
    </source>
</evidence>
<dbReference type="FunFam" id="3.30.70.330:FF:000472">
    <property type="entry name" value="Cold inducible RNA binding protein a"/>
    <property type="match status" value="1"/>
</dbReference>
<proteinExistence type="predicted"/>
<dbReference type="EMBL" id="JBBPFD010000001">
    <property type="protein sequence ID" value="KAK7945727.1"/>
    <property type="molecule type" value="Genomic_DNA"/>
</dbReference>
<dbReference type="Pfam" id="PF00076">
    <property type="entry name" value="RRM_1"/>
    <property type="match status" value="1"/>
</dbReference>
<dbReference type="InterPro" id="IPR000504">
    <property type="entry name" value="RRM_dom"/>
</dbReference>
<dbReference type="GO" id="GO:0003723">
    <property type="term" value="F:RNA binding"/>
    <property type="evidence" value="ECO:0007669"/>
    <property type="project" value="UniProtKB-UniRule"/>
</dbReference>
<dbReference type="Gene3D" id="3.30.70.330">
    <property type="match status" value="1"/>
</dbReference>
<protein>
    <recommendedName>
        <fullName evidence="3">RRM domain-containing protein</fullName>
    </recommendedName>
</protein>
<dbReference type="PANTHER" id="PTHR48034">
    <property type="entry name" value="TRANSFORMER-2 SEX-DETERMINING PROTEIN-RELATED"/>
    <property type="match status" value="1"/>
</dbReference>
<keyword evidence="1 2" id="KW-0694">RNA-binding</keyword>
<dbReference type="InterPro" id="IPR035979">
    <property type="entry name" value="RBD_domain_sf"/>
</dbReference>
<organism evidence="4 5">
    <name type="scientific">Mugilogobius chulae</name>
    <name type="common">yellowstripe goby</name>
    <dbReference type="NCBI Taxonomy" id="88201"/>
    <lineage>
        <taxon>Eukaryota</taxon>
        <taxon>Metazoa</taxon>
        <taxon>Chordata</taxon>
        <taxon>Craniata</taxon>
        <taxon>Vertebrata</taxon>
        <taxon>Euteleostomi</taxon>
        <taxon>Actinopterygii</taxon>
        <taxon>Neopterygii</taxon>
        <taxon>Teleostei</taxon>
        <taxon>Neoteleostei</taxon>
        <taxon>Acanthomorphata</taxon>
        <taxon>Gobiaria</taxon>
        <taxon>Gobiiformes</taxon>
        <taxon>Gobioidei</taxon>
        <taxon>Gobiidae</taxon>
        <taxon>Gobionellinae</taxon>
        <taxon>Mugilogobius</taxon>
    </lineage>
</organism>
<keyword evidence="5" id="KW-1185">Reference proteome</keyword>
<evidence type="ECO:0000313" key="5">
    <source>
        <dbReference type="Proteomes" id="UP001460270"/>
    </source>
</evidence>
<feature type="domain" description="RRM" evidence="3">
    <location>
        <begin position="5"/>
        <end position="89"/>
    </location>
</feature>
<evidence type="ECO:0000259" key="3">
    <source>
        <dbReference type="PROSITE" id="PS50102"/>
    </source>
</evidence>
<dbReference type="SMART" id="SM00360">
    <property type="entry name" value="RRM"/>
    <property type="match status" value="1"/>
</dbReference>
<sequence length="197" mass="20986">MSDEGKLFIGGLSFDTNEDTLAAAFGKYGTIEKVDVIRDRETGKSRGFGFVKYDNAEDAKDALDAMNGKMAEQYAWMKQEKAVVDPGEVEEDSPDPAVEDDSTVAHVEEVVVSREVVDMVIEAMETGVMETEALEVVIGASAVVATEVVEAVATPLEVATGTIGVKGVIQTAVDHTGMDMTVMQTIKSSLTGFISLP</sequence>
<comment type="caution">
    <text evidence="4">The sequence shown here is derived from an EMBL/GenBank/DDBJ whole genome shotgun (WGS) entry which is preliminary data.</text>
</comment>
<dbReference type="SUPFAM" id="SSF54928">
    <property type="entry name" value="RNA-binding domain, RBD"/>
    <property type="match status" value="1"/>
</dbReference>
<gene>
    <name evidence="4" type="ORF">WMY93_001455</name>
</gene>